<evidence type="ECO:0000313" key="5">
    <source>
        <dbReference type="EnsemblProtists" id="EKX52966"/>
    </source>
</evidence>
<sequence length="290" mass="31962">MHVRGGYFGLFAVCLCGAIVLYQAQVRSDVVKGADTGVLDKDARSTLASHERETKDDVAREARGARGQESSAAREETNTASKAVEISDVGRVEYKEYGRPQSPLIVMIHGASSSTQVVREWERTAALLGSRGFLYVGPDPWKEIADVQPRKSSSSATKSIQKVVDRIVEDKSTNSSFTIMGKSWGGGQALRYVAKHENKVHKIVLVAPMGGDEPSTWRSHERPKIPALLLYAEDDQVFRPHRVSVLKSLLPNLTVKMAASGGHKILPEFDEQIASFVKREGHAELRRGRR</sequence>
<name>L1JWL3_GUITC</name>
<reference evidence="4 6" key="1">
    <citation type="journal article" date="2012" name="Nature">
        <title>Algal genomes reveal evolutionary mosaicism and the fate of nucleomorphs.</title>
        <authorList>
            <consortium name="DOE Joint Genome Institute"/>
            <person name="Curtis B.A."/>
            <person name="Tanifuji G."/>
            <person name="Burki F."/>
            <person name="Gruber A."/>
            <person name="Irimia M."/>
            <person name="Maruyama S."/>
            <person name="Arias M.C."/>
            <person name="Ball S.G."/>
            <person name="Gile G.H."/>
            <person name="Hirakawa Y."/>
            <person name="Hopkins J.F."/>
            <person name="Kuo A."/>
            <person name="Rensing S.A."/>
            <person name="Schmutz J."/>
            <person name="Symeonidi A."/>
            <person name="Elias M."/>
            <person name="Eveleigh R.J."/>
            <person name="Herman E.K."/>
            <person name="Klute M.J."/>
            <person name="Nakayama T."/>
            <person name="Obornik M."/>
            <person name="Reyes-Prieto A."/>
            <person name="Armbrust E.V."/>
            <person name="Aves S.J."/>
            <person name="Beiko R.G."/>
            <person name="Coutinho P."/>
            <person name="Dacks J.B."/>
            <person name="Durnford D.G."/>
            <person name="Fast N.M."/>
            <person name="Green B.R."/>
            <person name="Grisdale C.J."/>
            <person name="Hempel F."/>
            <person name="Henrissat B."/>
            <person name="Hoppner M.P."/>
            <person name="Ishida K."/>
            <person name="Kim E."/>
            <person name="Koreny L."/>
            <person name="Kroth P.G."/>
            <person name="Liu Y."/>
            <person name="Malik S.B."/>
            <person name="Maier U.G."/>
            <person name="McRose D."/>
            <person name="Mock T."/>
            <person name="Neilson J.A."/>
            <person name="Onodera N.T."/>
            <person name="Poole A.M."/>
            <person name="Pritham E.J."/>
            <person name="Richards T.A."/>
            <person name="Rocap G."/>
            <person name="Roy S.W."/>
            <person name="Sarai C."/>
            <person name="Schaack S."/>
            <person name="Shirato S."/>
            <person name="Slamovits C.H."/>
            <person name="Spencer D.F."/>
            <person name="Suzuki S."/>
            <person name="Worden A.Z."/>
            <person name="Zauner S."/>
            <person name="Barry K."/>
            <person name="Bell C."/>
            <person name="Bharti A.K."/>
            <person name="Crow J.A."/>
            <person name="Grimwood J."/>
            <person name="Kramer R."/>
            <person name="Lindquist E."/>
            <person name="Lucas S."/>
            <person name="Salamov A."/>
            <person name="McFadden G.I."/>
            <person name="Lane C.E."/>
            <person name="Keeling P.J."/>
            <person name="Gray M.W."/>
            <person name="Grigoriev I.V."/>
            <person name="Archibald J.M."/>
        </authorList>
    </citation>
    <scope>NUCLEOTIDE SEQUENCE</scope>
    <source>
        <strain evidence="4 6">CCMP2712</strain>
    </source>
</reference>
<keyword evidence="6" id="KW-1185">Reference proteome</keyword>
<feature type="domain" description="AB hydrolase-1" evidence="3">
    <location>
        <begin position="103"/>
        <end position="211"/>
    </location>
</feature>
<reference evidence="6" key="2">
    <citation type="submission" date="2012-11" db="EMBL/GenBank/DDBJ databases">
        <authorList>
            <person name="Kuo A."/>
            <person name="Curtis B.A."/>
            <person name="Tanifuji G."/>
            <person name="Burki F."/>
            <person name="Gruber A."/>
            <person name="Irimia M."/>
            <person name="Maruyama S."/>
            <person name="Arias M.C."/>
            <person name="Ball S.G."/>
            <person name="Gile G.H."/>
            <person name="Hirakawa Y."/>
            <person name="Hopkins J.F."/>
            <person name="Rensing S.A."/>
            <person name="Schmutz J."/>
            <person name="Symeonidi A."/>
            <person name="Elias M."/>
            <person name="Eveleigh R.J."/>
            <person name="Herman E.K."/>
            <person name="Klute M.J."/>
            <person name="Nakayama T."/>
            <person name="Obornik M."/>
            <person name="Reyes-Prieto A."/>
            <person name="Armbrust E.V."/>
            <person name="Aves S.J."/>
            <person name="Beiko R.G."/>
            <person name="Coutinho P."/>
            <person name="Dacks J.B."/>
            <person name="Durnford D.G."/>
            <person name="Fast N.M."/>
            <person name="Green B.R."/>
            <person name="Grisdale C."/>
            <person name="Hempe F."/>
            <person name="Henrissat B."/>
            <person name="Hoppner M.P."/>
            <person name="Ishida K.-I."/>
            <person name="Kim E."/>
            <person name="Koreny L."/>
            <person name="Kroth P.G."/>
            <person name="Liu Y."/>
            <person name="Malik S.-B."/>
            <person name="Maier U.G."/>
            <person name="McRose D."/>
            <person name="Mock T."/>
            <person name="Neilson J.A."/>
            <person name="Onodera N.T."/>
            <person name="Poole A.M."/>
            <person name="Pritham E.J."/>
            <person name="Richards T.A."/>
            <person name="Rocap G."/>
            <person name="Roy S.W."/>
            <person name="Sarai C."/>
            <person name="Schaack S."/>
            <person name="Shirato S."/>
            <person name="Slamovits C.H."/>
            <person name="Spencer D.F."/>
            <person name="Suzuki S."/>
            <person name="Worden A.Z."/>
            <person name="Zauner S."/>
            <person name="Barry K."/>
            <person name="Bell C."/>
            <person name="Bharti A.K."/>
            <person name="Crow J.A."/>
            <person name="Grimwood J."/>
            <person name="Kramer R."/>
            <person name="Lindquist E."/>
            <person name="Lucas S."/>
            <person name="Salamov A."/>
            <person name="McFadden G.I."/>
            <person name="Lane C.E."/>
            <person name="Keeling P.J."/>
            <person name="Gray M.W."/>
            <person name="Grigoriev I.V."/>
            <person name="Archibald J.M."/>
        </authorList>
    </citation>
    <scope>NUCLEOTIDE SEQUENCE</scope>
    <source>
        <strain evidence="6">CCMP2712</strain>
    </source>
</reference>
<dbReference type="EnsemblProtists" id="EKX52966">
    <property type="protein sequence ID" value="EKX52966"/>
    <property type="gene ID" value="GUITHDRAFT_101417"/>
</dbReference>
<gene>
    <name evidence="4" type="ORF">GUITHDRAFT_101417</name>
</gene>
<dbReference type="OrthoDB" id="408373at2759"/>
<dbReference type="InterPro" id="IPR000073">
    <property type="entry name" value="AB_hydrolase_1"/>
</dbReference>
<evidence type="ECO:0000313" key="6">
    <source>
        <dbReference type="Proteomes" id="UP000011087"/>
    </source>
</evidence>
<dbReference type="Gene3D" id="3.40.50.1820">
    <property type="entry name" value="alpha/beta hydrolase"/>
    <property type="match status" value="2"/>
</dbReference>
<dbReference type="KEGG" id="gtt:GUITHDRAFT_101417"/>
<keyword evidence="2" id="KW-0732">Signal</keyword>
<organism evidence="4">
    <name type="scientific">Guillardia theta (strain CCMP2712)</name>
    <name type="common">Cryptophyte</name>
    <dbReference type="NCBI Taxonomy" id="905079"/>
    <lineage>
        <taxon>Eukaryota</taxon>
        <taxon>Cryptophyceae</taxon>
        <taxon>Pyrenomonadales</taxon>
        <taxon>Geminigeraceae</taxon>
        <taxon>Guillardia</taxon>
    </lineage>
</organism>
<proteinExistence type="predicted"/>
<feature type="compositionally biased region" description="Basic and acidic residues" evidence="1">
    <location>
        <begin position="44"/>
        <end position="77"/>
    </location>
</feature>
<dbReference type="Pfam" id="PF00561">
    <property type="entry name" value="Abhydrolase_1"/>
    <property type="match status" value="1"/>
</dbReference>
<dbReference type="PaxDb" id="55529-EKX52966"/>
<feature type="signal peptide" evidence="2">
    <location>
        <begin position="1"/>
        <end position="24"/>
    </location>
</feature>
<dbReference type="GeneID" id="17309794"/>
<feature type="chain" id="PRO_5008771868" description="AB hydrolase-1 domain-containing protein" evidence="2">
    <location>
        <begin position="25"/>
        <end position="290"/>
    </location>
</feature>
<evidence type="ECO:0000256" key="2">
    <source>
        <dbReference type="SAM" id="SignalP"/>
    </source>
</evidence>
<accession>L1JWL3</accession>
<protein>
    <recommendedName>
        <fullName evidence="3">AB hydrolase-1 domain-containing protein</fullName>
    </recommendedName>
</protein>
<dbReference type="PANTHER" id="PTHR43798">
    <property type="entry name" value="MONOACYLGLYCEROL LIPASE"/>
    <property type="match status" value="1"/>
</dbReference>
<feature type="region of interest" description="Disordered" evidence="1">
    <location>
        <begin position="44"/>
        <end position="82"/>
    </location>
</feature>
<dbReference type="InterPro" id="IPR029058">
    <property type="entry name" value="AB_hydrolase_fold"/>
</dbReference>
<dbReference type="SUPFAM" id="SSF53474">
    <property type="entry name" value="alpha/beta-Hydrolases"/>
    <property type="match status" value="1"/>
</dbReference>
<dbReference type="Proteomes" id="UP000011087">
    <property type="component" value="Unassembled WGS sequence"/>
</dbReference>
<dbReference type="HOGENOM" id="CLU_961220_0_0_1"/>
<evidence type="ECO:0000256" key="1">
    <source>
        <dbReference type="SAM" id="MobiDB-lite"/>
    </source>
</evidence>
<dbReference type="EMBL" id="JH992971">
    <property type="protein sequence ID" value="EKX52966.1"/>
    <property type="molecule type" value="Genomic_DNA"/>
</dbReference>
<dbReference type="GO" id="GO:0016020">
    <property type="term" value="C:membrane"/>
    <property type="evidence" value="ECO:0007669"/>
    <property type="project" value="TreeGrafter"/>
</dbReference>
<dbReference type="AlphaFoldDB" id="L1JWL3"/>
<evidence type="ECO:0000313" key="4">
    <source>
        <dbReference type="EMBL" id="EKX52966.1"/>
    </source>
</evidence>
<dbReference type="PANTHER" id="PTHR43798:SF33">
    <property type="entry name" value="HYDROLASE, PUTATIVE (AFU_ORTHOLOGUE AFUA_2G14860)-RELATED"/>
    <property type="match status" value="1"/>
</dbReference>
<reference evidence="5" key="3">
    <citation type="submission" date="2015-06" db="UniProtKB">
        <authorList>
            <consortium name="EnsemblProtists"/>
        </authorList>
    </citation>
    <scope>IDENTIFICATION</scope>
</reference>
<evidence type="ECO:0000259" key="3">
    <source>
        <dbReference type="Pfam" id="PF00561"/>
    </source>
</evidence>
<dbReference type="InterPro" id="IPR050266">
    <property type="entry name" value="AB_hydrolase_sf"/>
</dbReference>
<dbReference type="RefSeq" id="XP_005839946.1">
    <property type="nucleotide sequence ID" value="XM_005839889.1"/>
</dbReference>